<feature type="binding site" evidence="10">
    <location>
        <position position="12"/>
    </location>
    <ligand>
        <name>Mg(2+)</name>
        <dbReference type="ChEBI" id="CHEBI:18420"/>
    </ligand>
</feature>
<protein>
    <recommendedName>
        <fullName evidence="6 7">D,D-heptose 1,7-bisphosphate phosphatase</fullName>
        <ecNumber evidence="7">3.1.3.-</ecNumber>
    </recommendedName>
</protein>
<gene>
    <name evidence="11" type="ORF">IZT61_08505</name>
</gene>
<evidence type="ECO:0000313" key="11">
    <source>
        <dbReference type="EMBL" id="QPH41280.1"/>
    </source>
</evidence>
<evidence type="ECO:0000256" key="1">
    <source>
        <dbReference type="ARBA" id="ARBA00004496"/>
    </source>
</evidence>
<dbReference type="SUPFAM" id="SSF56784">
    <property type="entry name" value="HAD-like"/>
    <property type="match status" value="1"/>
</dbReference>
<evidence type="ECO:0000256" key="7">
    <source>
        <dbReference type="PIRNR" id="PIRNR004682"/>
    </source>
</evidence>
<keyword evidence="4 7" id="KW-0378">Hydrolase</keyword>
<dbReference type="NCBIfam" id="TIGR01662">
    <property type="entry name" value="HAD-SF-IIIA"/>
    <property type="match status" value="1"/>
</dbReference>
<feature type="site" description="Stabilizes the phosphoryl group" evidence="9">
    <location>
        <position position="109"/>
    </location>
</feature>
<evidence type="ECO:0000313" key="12">
    <source>
        <dbReference type="Proteomes" id="UP000594759"/>
    </source>
</evidence>
<feature type="active site" description="Proton donor" evidence="8">
    <location>
        <position position="12"/>
    </location>
</feature>
<evidence type="ECO:0000256" key="9">
    <source>
        <dbReference type="PIRSR" id="PIRSR004682-3"/>
    </source>
</evidence>
<dbReference type="InterPro" id="IPR023214">
    <property type="entry name" value="HAD_sf"/>
</dbReference>
<evidence type="ECO:0000256" key="4">
    <source>
        <dbReference type="ARBA" id="ARBA00022801"/>
    </source>
</evidence>
<dbReference type="CDD" id="cd07503">
    <property type="entry name" value="HAD_HisB-N"/>
    <property type="match status" value="1"/>
</dbReference>
<dbReference type="NCBIfam" id="TIGR01656">
    <property type="entry name" value="Histidinol-ppas"/>
    <property type="match status" value="1"/>
</dbReference>
<dbReference type="GO" id="GO:0016791">
    <property type="term" value="F:phosphatase activity"/>
    <property type="evidence" value="ECO:0007669"/>
    <property type="project" value="InterPro"/>
</dbReference>
<feature type="site" description="Stabilizes the phosphoryl group" evidence="9">
    <location>
        <position position="51"/>
    </location>
</feature>
<comment type="cofactor">
    <cofactor evidence="10">
        <name>Mg(2+)</name>
        <dbReference type="ChEBI" id="CHEBI:18420"/>
    </cofactor>
</comment>
<evidence type="ECO:0000256" key="5">
    <source>
        <dbReference type="ARBA" id="ARBA00023277"/>
    </source>
</evidence>
<feature type="binding site" evidence="10">
    <location>
        <position position="92"/>
    </location>
    <ligand>
        <name>Zn(2+)</name>
        <dbReference type="ChEBI" id="CHEBI:29105"/>
    </ligand>
</feature>
<dbReference type="InterPro" id="IPR004446">
    <property type="entry name" value="Heptose_bisP_phosphatase"/>
</dbReference>
<keyword evidence="10" id="KW-0460">Magnesium</keyword>
<name>A0A7S9L2H5_9SPHI</name>
<sequence>MEVKPAIFLDKDGTLIPDIPYNVDLNLITFNQGVIEGLRELQKDYLLIIVSNQSGIAKGLFTVDAFEELKHGLLDLFKEHQINISGFYFCPHDPHGTVKPYNTVCNCRKPAEGMLLKAAKDHAIDLPNSWMIGDILNDVEAGKLAGCQSILIDNGNETEWSLNGNLQRVPDFIASDFLEAVEFINQKERFYDWQSDQHIEKI</sequence>
<comment type="subcellular location">
    <subcellularLocation>
        <location evidence="1 7">Cytoplasm</location>
    </subcellularLocation>
</comment>
<dbReference type="InterPro" id="IPR006543">
    <property type="entry name" value="Histidinol-phos"/>
</dbReference>
<keyword evidence="12" id="KW-1185">Reference proteome</keyword>
<dbReference type="RefSeq" id="WP_196100731.1">
    <property type="nucleotide sequence ID" value="NZ_CP064939.1"/>
</dbReference>
<feature type="site" description="Contributes to substrate recognition" evidence="9">
    <location>
        <position position="108"/>
    </location>
</feature>
<dbReference type="GO" id="GO:0046872">
    <property type="term" value="F:metal ion binding"/>
    <property type="evidence" value="ECO:0007669"/>
    <property type="project" value="UniProtKB-KW"/>
</dbReference>
<dbReference type="Gene3D" id="3.40.50.1000">
    <property type="entry name" value="HAD superfamily/HAD-like"/>
    <property type="match status" value="1"/>
</dbReference>
<evidence type="ECO:0000256" key="10">
    <source>
        <dbReference type="PIRSR" id="PIRSR004682-4"/>
    </source>
</evidence>
<keyword evidence="3 10" id="KW-0479">Metal-binding</keyword>
<feature type="binding site" evidence="10">
    <location>
        <position position="90"/>
    </location>
    <ligand>
        <name>Zn(2+)</name>
        <dbReference type="ChEBI" id="CHEBI:29105"/>
    </ligand>
</feature>
<evidence type="ECO:0000256" key="6">
    <source>
        <dbReference type="ARBA" id="ARBA00031828"/>
    </source>
</evidence>
<reference evidence="11 12" key="1">
    <citation type="submission" date="2020-11" db="EMBL/GenBank/DDBJ databases">
        <title>Pedobacter endophytica, an endophytic bacteria isolated form Carex pumila.</title>
        <authorList>
            <person name="Peng Y."/>
            <person name="Jiang L."/>
            <person name="Lee J."/>
        </authorList>
    </citation>
    <scope>NUCLEOTIDE SEQUENCE [LARGE SCALE GENOMIC DNA]</scope>
    <source>
        <strain evidence="11 12">JBR3-12</strain>
    </source>
</reference>
<dbReference type="KEGG" id="pex:IZT61_08505"/>
<feature type="binding site" evidence="10">
    <location>
        <position position="105"/>
    </location>
    <ligand>
        <name>Zn(2+)</name>
        <dbReference type="ChEBI" id="CHEBI:29105"/>
    </ligand>
</feature>
<keyword evidence="10" id="KW-0862">Zinc</keyword>
<evidence type="ECO:0000256" key="3">
    <source>
        <dbReference type="ARBA" id="ARBA00022723"/>
    </source>
</evidence>
<dbReference type="EC" id="3.1.3.-" evidence="7"/>
<dbReference type="Proteomes" id="UP000594759">
    <property type="component" value="Chromosome"/>
</dbReference>
<accession>A0A7S9L2H5</accession>
<dbReference type="InterPro" id="IPR006549">
    <property type="entry name" value="HAD-SF_hydro_IIIA"/>
</dbReference>
<proteinExistence type="inferred from homology"/>
<keyword evidence="2 7" id="KW-0963">Cytoplasm</keyword>
<feature type="active site" description="Nucleophile" evidence="8">
    <location>
        <position position="10"/>
    </location>
</feature>
<feature type="binding site" evidence="10">
    <location>
        <position position="10"/>
    </location>
    <ligand>
        <name>Mg(2+)</name>
        <dbReference type="ChEBI" id="CHEBI:18420"/>
    </ligand>
</feature>
<comment type="cofactor">
    <cofactor evidence="10">
        <name>Zn(2+)</name>
        <dbReference type="ChEBI" id="CHEBI:29105"/>
    </cofactor>
</comment>
<dbReference type="EMBL" id="CP064939">
    <property type="protein sequence ID" value="QPH41280.1"/>
    <property type="molecule type" value="Genomic_DNA"/>
</dbReference>
<dbReference type="AlphaFoldDB" id="A0A7S9L2H5"/>
<evidence type="ECO:0000256" key="8">
    <source>
        <dbReference type="PIRSR" id="PIRSR004682-1"/>
    </source>
</evidence>
<dbReference type="Pfam" id="PF13242">
    <property type="entry name" value="Hydrolase_like"/>
    <property type="match status" value="1"/>
</dbReference>
<dbReference type="PIRSF" id="PIRSF004682">
    <property type="entry name" value="GmhB"/>
    <property type="match status" value="1"/>
</dbReference>
<dbReference type="GO" id="GO:0005975">
    <property type="term" value="P:carbohydrate metabolic process"/>
    <property type="evidence" value="ECO:0007669"/>
    <property type="project" value="InterPro"/>
</dbReference>
<feature type="binding site" evidence="10">
    <location>
        <position position="134"/>
    </location>
    <ligand>
        <name>Mg(2+)</name>
        <dbReference type="ChEBI" id="CHEBI:18420"/>
    </ligand>
</feature>
<comment type="similarity">
    <text evidence="7">Belongs to the gmhB family.</text>
</comment>
<evidence type="ECO:0000256" key="2">
    <source>
        <dbReference type="ARBA" id="ARBA00022490"/>
    </source>
</evidence>
<dbReference type="InterPro" id="IPR036412">
    <property type="entry name" value="HAD-like_sf"/>
</dbReference>
<dbReference type="GO" id="GO:0005737">
    <property type="term" value="C:cytoplasm"/>
    <property type="evidence" value="ECO:0007669"/>
    <property type="project" value="UniProtKB-SubCell"/>
</dbReference>
<feature type="binding site" evidence="10">
    <location>
        <position position="107"/>
    </location>
    <ligand>
        <name>Zn(2+)</name>
        <dbReference type="ChEBI" id="CHEBI:29105"/>
    </ligand>
</feature>
<dbReference type="PANTHER" id="PTHR42891:SF1">
    <property type="entry name" value="D-GLYCERO-BETA-D-MANNO-HEPTOSE-1,7-BISPHOSPHATE 7-PHOSPHATASE"/>
    <property type="match status" value="1"/>
</dbReference>
<keyword evidence="5 7" id="KW-0119">Carbohydrate metabolism</keyword>
<dbReference type="PANTHER" id="PTHR42891">
    <property type="entry name" value="D-GLYCERO-BETA-D-MANNO-HEPTOSE-1,7-BISPHOSPHATE 7-PHOSPHATASE"/>
    <property type="match status" value="1"/>
</dbReference>
<organism evidence="11 12">
    <name type="scientific">Pedobacter endophyticus</name>
    <dbReference type="NCBI Taxonomy" id="2789740"/>
    <lineage>
        <taxon>Bacteria</taxon>
        <taxon>Pseudomonadati</taxon>
        <taxon>Bacteroidota</taxon>
        <taxon>Sphingobacteriia</taxon>
        <taxon>Sphingobacteriales</taxon>
        <taxon>Sphingobacteriaceae</taxon>
        <taxon>Pedobacter</taxon>
    </lineage>
</organism>